<keyword evidence="2" id="KW-0813">Transport</keyword>
<feature type="transmembrane region" description="Helical" evidence="7">
    <location>
        <begin position="419"/>
        <end position="444"/>
    </location>
</feature>
<evidence type="ECO:0000256" key="3">
    <source>
        <dbReference type="ARBA" id="ARBA00022692"/>
    </source>
</evidence>
<reference evidence="9" key="2">
    <citation type="submission" date="2016-02" db="EMBL/GenBank/DDBJ databases">
        <title>Draft genome sequence of five rapidly growing Mycobacterium species.</title>
        <authorList>
            <person name="Katahira K."/>
            <person name="Gotou Y."/>
            <person name="Iida K."/>
            <person name="Ogura Y."/>
            <person name="Hayashi T."/>
        </authorList>
    </citation>
    <scope>NUCLEOTIDE SEQUENCE [LARGE SCALE GENOMIC DNA]</scope>
    <source>
        <strain evidence="9">JCM15298</strain>
    </source>
</reference>
<comment type="subcellular location">
    <subcellularLocation>
        <location evidence="1">Membrane</location>
        <topology evidence="1">Multi-pass membrane protein</topology>
    </subcellularLocation>
</comment>
<dbReference type="AlphaFoldDB" id="A0A100WFW8"/>
<feature type="transmembrane region" description="Helical" evidence="7">
    <location>
        <begin position="456"/>
        <end position="476"/>
    </location>
</feature>
<feature type="transmembrane region" description="Helical" evidence="7">
    <location>
        <begin position="314"/>
        <end position="341"/>
    </location>
</feature>
<dbReference type="RefSeq" id="WP_165605367.1">
    <property type="nucleotide sequence ID" value="NZ_BCSY01000074.1"/>
</dbReference>
<feature type="transmembrane region" description="Helical" evidence="7">
    <location>
        <begin position="387"/>
        <end position="407"/>
    </location>
</feature>
<feature type="transmembrane region" description="Helical" evidence="7">
    <location>
        <begin position="115"/>
        <end position="138"/>
    </location>
</feature>
<evidence type="ECO:0000256" key="7">
    <source>
        <dbReference type="SAM" id="Phobius"/>
    </source>
</evidence>
<keyword evidence="4 7" id="KW-1133">Transmembrane helix</keyword>
<feature type="transmembrane region" description="Helical" evidence="7">
    <location>
        <begin position="224"/>
        <end position="242"/>
    </location>
</feature>
<evidence type="ECO:0000256" key="1">
    <source>
        <dbReference type="ARBA" id="ARBA00004141"/>
    </source>
</evidence>
<dbReference type="PANTHER" id="PTHR45649">
    <property type="entry name" value="AMINO-ACID PERMEASE BAT1"/>
    <property type="match status" value="1"/>
</dbReference>
<proteinExistence type="predicted"/>
<dbReference type="GO" id="GO:0022857">
    <property type="term" value="F:transmembrane transporter activity"/>
    <property type="evidence" value="ECO:0007669"/>
    <property type="project" value="InterPro"/>
</dbReference>
<feature type="transmembrane region" description="Helical" evidence="7">
    <location>
        <begin position="185"/>
        <end position="204"/>
    </location>
</feature>
<dbReference type="Pfam" id="PF13520">
    <property type="entry name" value="AA_permease_2"/>
    <property type="match status" value="1"/>
</dbReference>
<comment type="caution">
    <text evidence="8">The sequence shown here is derived from an EMBL/GenBank/DDBJ whole genome shotgun (WGS) entry which is preliminary data.</text>
</comment>
<keyword evidence="5 7" id="KW-0472">Membrane</keyword>
<keyword evidence="3 7" id="KW-0812">Transmembrane</keyword>
<protein>
    <submittedName>
        <fullName evidence="8">Amino acid permease</fullName>
    </submittedName>
</protein>
<evidence type="ECO:0000313" key="8">
    <source>
        <dbReference type="EMBL" id="GAS97481.1"/>
    </source>
</evidence>
<evidence type="ECO:0000313" key="9">
    <source>
        <dbReference type="Proteomes" id="UP000069443"/>
    </source>
</evidence>
<dbReference type="PANTHER" id="PTHR45649:SF26">
    <property type="entry name" value="OS04G0435100 PROTEIN"/>
    <property type="match status" value="1"/>
</dbReference>
<feature type="transmembrane region" description="Helical" evidence="7">
    <location>
        <begin position="158"/>
        <end position="178"/>
    </location>
</feature>
<gene>
    <name evidence="8" type="ORF">RMCC_4447</name>
</gene>
<feature type="transmembrane region" description="Helical" evidence="7">
    <location>
        <begin position="71"/>
        <end position="94"/>
    </location>
</feature>
<evidence type="ECO:0000256" key="5">
    <source>
        <dbReference type="ARBA" id="ARBA00023136"/>
    </source>
</evidence>
<feature type="region of interest" description="Disordered" evidence="6">
    <location>
        <begin position="1"/>
        <end position="21"/>
    </location>
</feature>
<dbReference type="PIRSF" id="PIRSF006060">
    <property type="entry name" value="AA_transporter"/>
    <property type="match status" value="1"/>
</dbReference>
<dbReference type="STRING" id="228230.RMCC_4447"/>
<dbReference type="InterPro" id="IPR002293">
    <property type="entry name" value="AA/rel_permease1"/>
</dbReference>
<evidence type="ECO:0000256" key="4">
    <source>
        <dbReference type="ARBA" id="ARBA00022989"/>
    </source>
</evidence>
<name>A0A100WFW8_MYCCR</name>
<feature type="transmembrane region" description="Helical" evidence="7">
    <location>
        <begin position="362"/>
        <end position="381"/>
    </location>
</feature>
<sequence length="497" mass="52756">MSVTPESERASRDESAEREDRDQLEGFGYQEVLRRTMGLARATAVNISTSSVATAVFTLFAFGITTGGTGLLVWTWLIGFIVMLLVTLMFAELGSTMPLAGALYQWAARLVGPRTGYLTGWLYAASQIALVSAVAYGISPFVASLFDVELTPTQQQLAAIILILACTVLNLIGVMIASAVATIGAVAEVGGMVVLIIVLLIAGFGNQPVTVLVESQGLPPDTSMLPAFAAAMLFGSWAWTGLEMATDMAEETKDAAKVIPRAGISSIVTTFAVGIIFLIATVLAIPGNVDDIVASANPLQAIIEGNTGGAFYKLIAAIIIIAVFVCAMTNQALTARIVFSLARDRRVPFSTSLAKVPARTQIPHVSTVMVGVIACAIIVFIDALAAITTACLTGLFLCYILVVWAQLFQRLRGRWTPVWSLGAFSLPVNVLAAVLGTALTINLAWPRGEDVWYNKYSSVLFVLLVVVLAGVYYLFAGREGRQAINRIETASVAGHPN</sequence>
<organism evidence="8 9">
    <name type="scientific">Mycolicibacterium canariasense</name>
    <name type="common">Mycobacterium canariasense</name>
    <dbReference type="NCBI Taxonomy" id="228230"/>
    <lineage>
        <taxon>Bacteria</taxon>
        <taxon>Bacillati</taxon>
        <taxon>Actinomycetota</taxon>
        <taxon>Actinomycetes</taxon>
        <taxon>Mycobacteriales</taxon>
        <taxon>Mycobacteriaceae</taxon>
        <taxon>Mycolicibacterium</taxon>
    </lineage>
</organism>
<evidence type="ECO:0000256" key="6">
    <source>
        <dbReference type="SAM" id="MobiDB-lite"/>
    </source>
</evidence>
<keyword evidence="9" id="KW-1185">Reference proteome</keyword>
<feature type="transmembrane region" description="Helical" evidence="7">
    <location>
        <begin position="263"/>
        <end position="285"/>
    </location>
</feature>
<dbReference type="GO" id="GO:0016020">
    <property type="term" value="C:membrane"/>
    <property type="evidence" value="ECO:0007669"/>
    <property type="project" value="UniProtKB-SubCell"/>
</dbReference>
<dbReference type="Proteomes" id="UP000069443">
    <property type="component" value="Unassembled WGS sequence"/>
</dbReference>
<reference evidence="9" key="1">
    <citation type="journal article" date="2016" name="Genome Announc.">
        <title>Draft Genome Sequences of Five Rapidly Growing Mycobacterium Species, M. thermoresistibile, M. fortuitum subsp. acetamidolyticum, M. canariasense, M. brisbanense, and M. novocastrense.</title>
        <authorList>
            <person name="Katahira K."/>
            <person name="Ogura Y."/>
            <person name="Gotoh Y."/>
            <person name="Hayashi T."/>
        </authorList>
    </citation>
    <scope>NUCLEOTIDE SEQUENCE [LARGE SCALE GENOMIC DNA]</scope>
    <source>
        <strain evidence="9">JCM15298</strain>
    </source>
</reference>
<dbReference type="EMBL" id="BCSY01000074">
    <property type="protein sequence ID" value="GAS97481.1"/>
    <property type="molecule type" value="Genomic_DNA"/>
</dbReference>
<accession>A0A100WFW8</accession>
<dbReference type="Gene3D" id="1.20.1740.10">
    <property type="entry name" value="Amino acid/polyamine transporter I"/>
    <property type="match status" value="1"/>
</dbReference>
<feature type="transmembrane region" description="Helical" evidence="7">
    <location>
        <begin position="44"/>
        <end position="65"/>
    </location>
</feature>
<evidence type="ECO:0000256" key="2">
    <source>
        <dbReference type="ARBA" id="ARBA00022448"/>
    </source>
</evidence>